<dbReference type="InterPro" id="IPR006439">
    <property type="entry name" value="HAD-SF_hydro_IA"/>
</dbReference>
<dbReference type="Pfam" id="PF00702">
    <property type="entry name" value="Hydrolase"/>
    <property type="match status" value="1"/>
</dbReference>
<sequence>MTGTGRIEAVIFDLDGCLVDSEPHALEAIAAEMRAEGIVDARAEEIGRDYLGVSMTDLCRDIARRLGREVPGDFVERVERRLFEVYERRLRRIDGALGLLDRLEAAGVAIAIATGGSIRRMTETLRIGGLSERFEGRAFSAELVPRGKPAPDVFLLAAEGLGVSPGRCAVLEDSPHGIAGAFAGGMRPVGFVGGSHLDPIRDVHRSRLIDAGAVEVVETLGAADAALTVGR</sequence>
<dbReference type="PANTHER" id="PTHR43481:SF4">
    <property type="entry name" value="GLYCEROL-1-PHOSPHATE PHOSPHOHYDROLASE 1-RELATED"/>
    <property type="match status" value="1"/>
</dbReference>
<keyword evidence="1" id="KW-0378">Hydrolase</keyword>
<dbReference type="Gene3D" id="1.10.150.240">
    <property type="entry name" value="Putative phosphatase, domain 2"/>
    <property type="match status" value="1"/>
</dbReference>
<name>A0A2T6AD73_9RHOB</name>
<comment type="caution">
    <text evidence="1">The sequence shown here is derived from an EMBL/GenBank/DDBJ whole genome shotgun (WGS) entry which is preliminary data.</text>
</comment>
<dbReference type="InterPro" id="IPR023214">
    <property type="entry name" value="HAD_sf"/>
</dbReference>
<organism evidence="1 2">
    <name type="scientific">Allosediminivita pacifica</name>
    <dbReference type="NCBI Taxonomy" id="1267769"/>
    <lineage>
        <taxon>Bacteria</taxon>
        <taxon>Pseudomonadati</taxon>
        <taxon>Pseudomonadota</taxon>
        <taxon>Alphaproteobacteria</taxon>
        <taxon>Rhodobacterales</taxon>
        <taxon>Paracoccaceae</taxon>
        <taxon>Allosediminivita</taxon>
    </lineage>
</organism>
<gene>
    <name evidence="1" type="ORF">C8N44_12736</name>
</gene>
<dbReference type="SFLD" id="SFLDG01135">
    <property type="entry name" value="C1.5.6:_HAD__Beta-PGM__Phospha"/>
    <property type="match status" value="1"/>
</dbReference>
<dbReference type="NCBIfam" id="TIGR01509">
    <property type="entry name" value="HAD-SF-IA-v3"/>
    <property type="match status" value="1"/>
</dbReference>
<accession>A0A2T6AD73</accession>
<dbReference type="InterPro" id="IPR051806">
    <property type="entry name" value="HAD-like_SPP"/>
</dbReference>
<dbReference type="InterPro" id="IPR023198">
    <property type="entry name" value="PGP-like_dom2"/>
</dbReference>
<dbReference type="SFLD" id="SFLDG01129">
    <property type="entry name" value="C1.5:_HAD__Beta-PGM__Phosphata"/>
    <property type="match status" value="1"/>
</dbReference>
<dbReference type="InterPro" id="IPR036412">
    <property type="entry name" value="HAD-like_sf"/>
</dbReference>
<dbReference type="SUPFAM" id="SSF56784">
    <property type="entry name" value="HAD-like"/>
    <property type="match status" value="1"/>
</dbReference>
<evidence type="ECO:0000313" key="1">
    <source>
        <dbReference type="EMBL" id="PTX41770.1"/>
    </source>
</evidence>
<dbReference type="EMBL" id="QBKN01000027">
    <property type="protein sequence ID" value="PTX41770.1"/>
    <property type="molecule type" value="Genomic_DNA"/>
</dbReference>
<dbReference type="PANTHER" id="PTHR43481">
    <property type="entry name" value="FRUCTOSE-1-PHOSPHATE PHOSPHATASE"/>
    <property type="match status" value="1"/>
</dbReference>
<protein>
    <submittedName>
        <fullName evidence="1">HAD superfamily hydrolase (TIGR01509 family)</fullName>
    </submittedName>
</protein>
<dbReference type="GO" id="GO:0050308">
    <property type="term" value="F:sugar-phosphatase activity"/>
    <property type="evidence" value="ECO:0007669"/>
    <property type="project" value="TreeGrafter"/>
</dbReference>
<dbReference type="Proteomes" id="UP000244069">
    <property type="component" value="Unassembled WGS sequence"/>
</dbReference>
<evidence type="ECO:0000313" key="2">
    <source>
        <dbReference type="Proteomes" id="UP000244069"/>
    </source>
</evidence>
<dbReference type="Gene3D" id="3.40.50.1000">
    <property type="entry name" value="HAD superfamily/HAD-like"/>
    <property type="match status" value="1"/>
</dbReference>
<proteinExistence type="predicted"/>
<keyword evidence="2" id="KW-1185">Reference proteome</keyword>
<dbReference type="PRINTS" id="PR00413">
    <property type="entry name" value="HADHALOGNASE"/>
</dbReference>
<dbReference type="RefSeq" id="WP_170121104.1">
    <property type="nucleotide sequence ID" value="NZ_BMEZ01000025.1"/>
</dbReference>
<dbReference type="AlphaFoldDB" id="A0A2T6AD73"/>
<dbReference type="SFLD" id="SFLDS00003">
    <property type="entry name" value="Haloacid_Dehalogenase"/>
    <property type="match status" value="1"/>
</dbReference>
<reference evidence="1 2" key="1">
    <citation type="submission" date="2018-04" db="EMBL/GenBank/DDBJ databases">
        <title>Genomic Encyclopedia of Archaeal and Bacterial Type Strains, Phase II (KMG-II): from individual species to whole genera.</title>
        <authorList>
            <person name="Goeker M."/>
        </authorList>
    </citation>
    <scope>NUCLEOTIDE SEQUENCE [LARGE SCALE GENOMIC DNA]</scope>
    <source>
        <strain evidence="1 2">DSM 29329</strain>
    </source>
</reference>